<dbReference type="SUPFAM" id="SSF51905">
    <property type="entry name" value="FAD/NAD(P)-binding domain"/>
    <property type="match status" value="2"/>
</dbReference>
<dbReference type="PRINTS" id="PR00411">
    <property type="entry name" value="PNDRDTASEI"/>
</dbReference>
<dbReference type="EMBL" id="JBIGIA010000003">
    <property type="protein sequence ID" value="MFG6456155.1"/>
    <property type="molecule type" value="Genomic_DNA"/>
</dbReference>
<evidence type="ECO:0000259" key="10">
    <source>
        <dbReference type="Pfam" id="PF22366"/>
    </source>
</evidence>
<feature type="domain" description="FAD/NAD(P)-binding" evidence="9">
    <location>
        <begin position="7"/>
        <end position="318"/>
    </location>
</feature>
<proteinExistence type="inferred from homology"/>
<evidence type="ECO:0000256" key="7">
    <source>
        <dbReference type="ARBA" id="ARBA00023027"/>
    </source>
</evidence>
<comment type="catalytic activity">
    <reaction evidence="8">
        <text>a quinone + NADH + H(+) = a quinol + NAD(+)</text>
        <dbReference type="Rhea" id="RHEA:46160"/>
        <dbReference type="ChEBI" id="CHEBI:15378"/>
        <dbReference type="ChEBI" id="CHEBI:24646"/>
        <dbReference type="ChEBI" id="CHEBI:57540"/>
        <dbReference type="ChEBI" id="CHEBI:57945"/>
        <dbReference type="ChEBI" id="CHEBI:132124"/>
        <dbReference type="EC" id="1.6.5.9"/>
    </reaction>
</comment>
<evidence type="ECO:0000256" key="5">
    <source>
        <dbReference type="ARBA" id="ARBA00022946"/>
    </source>
</evidence>
<evidence type="ECO:0000256" key="4">
    <source>
        <dbReference type="ARBA" id="ARBA00022827"/>
    </source>
</evidence>
<dbReference type="PANTHER" id="PTHR43706:SF47">
    <property type="entry name" value="EXTERNAL NADH-UBIQUINONE OXIDOREDUCTASE 1, MITOCHONDRIAL-RELATED"/>
    <property type="match status" value="1"/>
</dbReference>
<feature type="domain" description="External alternative NADH-ubiquinone oxidoreductase-like C-terminal" evidence="10">
    <location>
        <begin position="361"/>
        <end position="415"/>
    </location>
</feature>
<dbReference type="Pfam" id="PF07992">
    <property type="entry name" value="Pyr_redox_2"/>
    <property type="match status" value="1"/>
</dbReference>
<evidence type="ECO:0000313" key="12">
    <source>
        <dbReference type="Proteomes" id="UP001606305"/>
    </source>
</evidence>
<accession>A0ABW7G2M4</accession>
<comment type="caution">
    <text evidence="11">The sequence shown here is derived from an EMBL/GenBank/DDBJ whole genome shotgun (WGS) entry which is preliminary data.</text>
</comment>
<dbReference type="Proteomes" id="UP001606305">
    <property type="component" value="Unassembled WGS sequence"/>
</dbReference>
<dbReference type="Gene3D" id="3.50.50.100">
    <property type="match status" value="1"/>
</dbReference>
<dbReference type="EC" id="1.6.5.9" evidence="2"/>
<evidence type="ECO:0000256" key="8">
    <source>
        <dbReference type="ARBA" id="ARBA00047599"/>
    </source>
</evidence>
<organism evidence="11 12">
    <name type="scientific">Pelomonas nitida</name>
    <dbReference type="NCBI Taxonomy" id="3299027"/>
    <lineage>
        <taxon>Bacteria</taxon>
        <taxon>Pseudomonadati</taxon>
        <taxon>Pseudomonadota</taxon>
        <taxon>Betaproteobacteria</taxon>
        <taxon>Burkholderiales</taxon>
        <taxon>Sphaerotilaceae</taxon>
        <taxon>Roseateles</taxon>
    </lineage>
</organism>
<dbReference type="Pfam" id="PF22366">
    <property type="entry name" value="NDH2_C"/>
    <property type="match status" value="1"/>
</dbReference>
<keyword evidence="12" id="KW-1185">Reference proteome</keyword>
<evidence type="ECO:0000259" key="9">
    <source>
        <dbReference type="Pfam" id="PF07992"/>
    </source>
</evidence>
<dbReference type="InterPro" id="IPR045024">
    <property type="entry name" value="NDH-2"/>
</dbReference>
<evidence type="ECO:0000256" key="1">
    <source>
        <dbReference type="ARBA" id="ARBA00005272"/>
    </source>
</evidence>
<evidence type="ECO:0000256" key="6">
    <source>
        <dbReference type="ARBA" id="ARBA00023002"/>
    </source>
</evidence>
<gene>
    <name evidence="11" type="ORF">ACG00X_04860</name>
</gene>
<evidence type="ECO:0000256" key="2">
    <source>
        <dbReference type="ARBA" id="ARBA00012637"/>
    </source>
</evidence>
<dbReference type="InterPro" id="IPR036188">
    <property type="entry name" value="FAD/NAD-bd_sf"/>
</dbReference>
<keyword evidence="4" id="KW-0274">FAD</keyword>
<keyword evidence="6 11" id="KW-0560">Oxidoreductase</keyword>
<dbReference type="InterPro" id="IPR023753">
    <property type="entry name" value="FAD/NAD-binding_dom"/>
</dbReference>
<name>A0ABW7G2M4_9BURK</name>
<protein>
    <recommendedName>
        <fullName evidence="2">NADH:ubiquinone reductase (non-electrogenic)</fullName>
        <ecNumber evidence="2">1.6.5.9</ecNumber>
    </recommendedName>
</protein>
<keyword evidence="3" id="KW-0285">Flavoprotein</keyword>
<keyword evidence="7" id="KW-0520">NAD</keyword>
<reference evidence="11 12" key="1">
    <citation type="submission" date="2024-09" db="EMBL/GenBank/DDBJ databases">
        <title>Novel species of the genus Pelomonas and Roseateles isolated from streams.</title>
        <authorList>
            <person name="Lu H."/>
        </authorList>
    </citation>
    <scope>NUCLEOTIDE SEQUENCE [LARGE SCALE GENOMIC DNA]</scope>
    <source>
        <strain evidence="11 12">BYS96W</strain>
    </source>
</reference>
<dbReference type="RefSeq" id="WP_394486870.1">
    <property type="nucleotide sequence ID" value="NZ_JBIGIA010000003.1"/>
</dbReference>
<evidence type="ECO:0000256" key="3">
    <source>
        <dbReference type="ARBA" id="ARBA00022630"/>
    </source>
</evidence>
<keyword evidence="5" id="KW-0809">Transit peptide</keyword>
<dbReference type="PRINTS" id="PR00368">
    <property type="entry name" value="FADPNR"/>
</dbReference>
<dbReference type="PANTHER" id="PTHR43706">
    <property type="entry name" value="NADH DEHYDROGENASE"/>
    <property type="match status" value="1"/>
</dbReference>
<comment type="similarity">
    <text evidence="1">Belongs to the NADH dehydrogenase family.</text>
</comment>
<dbReference type="GO" id="GO:0016491">
    <property type="term" value="F:oxidoreductase activity"/>
    <property type="evidence" value="ECO:0007669"/>
    <property type="project" value="UniProtKB-KW"/>
</dbReference>
<sequence>MARMRPQVLIIGCGFGGLEAARALRTADVDITVVDKTNHHLFQPLLYQVATAGLSAPSIAAPIRHLFRRQRNVTTLLGEVVAIAPTERTVTLKDGARLHWDHLIVAAGATHSYFGRDDWAAHAPGLKTLSDAFEIRRRVLMAFEAAEREEDPVRRAALLQFVVVGGGPTGVELAGTFAEIARHTLPGEFRRIDPRQARVLLVEGSPRVLQAMPEPLSERAREQLAALGVEVRLAARVTGIDAEGLDITTATGAERLHSRCIVWAAGVAASPLGRVLADATGCTLDRAGRVVVEADLSLPGHPAIQVIGDLASAHSHAPGRPPQPVPGVSPGAKQMGRCAAANLQQRLRNQATTPFRYRDYGNLATIGRNSAVVDLDTPAGAWRFSGYPAWLFWLFAHVYFLIGFRNRFVVLIDWAWAYWTHDRHARVVAGSGLSAASPENGAQA</sequence>
<dbReference type="InterPro" id="IPR054585">
    <property type="entry name" value="NDH2-like_C"/>
</dbReference>
<evidence type="ECO:0000313" key="11">
    <source>
        <dbReference type="EMBL" id="MFG6456155.1"/>
    </source>
</evidence>